<dbReference type="AlphaFoldDB" id="A0A1G2G629"/>
<proteinExistence type="predicted"/>
<dbReference type="EMBL" id="MHNL01000005">
    <property type="protein sequence ID" value="OGZ45657.1"/>
    <property type="molecule type" value="Genomic_DNA"/>
</dbReference>
<accession>A0A1G2G629</accession>
<reference evidence="1 2" key="1">
    <citation type="journal article" date="2016" name="Nat. Commun.">
        <title>Thousands of microbial genomes shed light on interconnected biogeochemical processes in an aquifer system.</title>
        <authorList>
            <person name="Anantharaman K."/>
            <person name="Brown C.T."/>
            <person name="Hug L.A."/>
            <person name="Sharon I."/>
            <person name="Castelle C.J."/>
            <person name="Probst A.J."/>
            <person name="Thomas B.C."/>
            <person name="Singh A."/>
            <person name="Wilkins M.J."/>
            <person name="Karaoz U."/>
            <person name="Brodie E.L."/>
            <person name="Williams K.H."/>
            <person name="Hubbard S.S."/>
            <person name="Banfield J.F."/>
        </authorList>
    </citation>
    <scope>NUCLEOTIDE SEQUENCE [LARGE SCALE GENOMIC DNA]</scope>
</reference>
<organism evidence="1 2">
    <name type="scientific">Candidatus Ryanbacteria bacterium RIFCSPHIGHO2_01_FULL_48_27</name>
    <dbReference type="NCBI Taxonomy" id="1802115"/>
    <lineage>
        <taxon>Bacteria</taxon>
        <taxon>Candidatus Ryaniibacteriota</taxon>
    </lineage>
</organism>
<evidence type="ECO:0000313" key="2">
    <source>
        <dbReference type="Proteomes" id="UP000177785"/>
    </source>
</evidence>
<evidence type="ECO:0000313" key="1">
    <source>
        <dbReference type="EMBL" id="OGZ45657.1"/>
    </source>
</evidence>
<dbReference type="STRING" id="1802115.A2756_01990"/>
<comment type="caution">
    <text evidence="1">The sequence shown here is derived from an EMBL/GenBank/DDBJ whole genome shotgun (WGS) entry which is preliminary data.</text>
</comment>
<gene>
    <name evidence="1" type="ORF">A2756_01990</name>
</gene>
<protein>
    <submittedName>
        <fullName evidence="1">Uncharacterized protein</fullName>
    </submittedName>
</protein>
<sequence>MRKIYMLNQGTNAIRQGITAFEVQLAQEIIWDTNLQVVFHAAEKREPMVVCVSYYFNDEYTGPQLASVIRRKNPDAIVVAYSPSENCMRNGHFSCAIPWPRPEVQPVVVAAPPAKGRKKIVSAGVDLAKQNIHTLFVSFMMAARDACSLAELEHHFGGQVFFPPQQTEDRLSA</sequence>
<dbReference type="Proteomes" id="UP000177785">
    <property type="component" value="Unassembled WGS sequence"/>
</dbReference>
<name>A0A1G2G629_9BACT</name>